<feature type="region of interest" description="Disordered" evidence="1">
    <location>
        <begin position="1"/>
        <end position="33"/>
    </location>
</feature>
<evidence type="ECO:0000313" key="2">
    <source>
        <dbReference type="EMBL" id="EWY92247.1"/>
    </source>
</evidence>
<protein>
    <recommendedName>
        <fullName evidence="4">Protein kinase domain-containing protein</fullName>
    </recommendedName>
</protein>
<sequence length="104" mass="11686">MDHASNPTANPPSRDSIPSSDVEPLRNGDGFDEDWGDFVDSEYEFDIEAVSKDVNLYPRGICYLIQIGEVLASRYRILHKLGHGSFLTVWMAHDITDDSDALRT</sequence>
<name>W9IC68_FUSOX</name>
<dbReference type="AlphaFoldDB" id="W9IC68"/>
<evidence type="ECO:0000313" key="3">
    <source>
        <dbReference type="Proteomes" id="UP000030753"/>
    </source>
</evidence>
<dbReference type="EMBL" id="JH717842">
    <property type="protein sequence ID" value="EWY92247.1"/>
    <property type="molecule type" value="Genomic_DNA"/>
</dbReference>
<proteinExistence type="predicted"/>
<reference evidence="2 3" key="1">
    <citation type="submission" date="2011-06" db="EMBL/GenBank/DDBJ databases">
        <title>The Genome Sequence of Fusarium oxysporum FOSC 3-a.</title>
        <authorList>
            <consortium name="The Broad Institute Genome Sequencing Platform"/>
            <person name="Ma L.-J."/>
            <person name="Gale L.R."/>
            <person name="Schwartz D.C."/>
            <person name="Zhou S."/>
            <person name="Corby-Kistler H."/>
            <person name="Young S.K."/>
            <person name="Zeng Q."/>
            <person name="Gargeya S."/>
            <person name="Fitzgerald M."/>
            <person name="Haas B."/>
            <person name="Abouelleil A."/>
            <person name="Alvarado L."/>
            <person name="Arachchi H.M."/>
            <person name="Berlin A."/>
            <person name="Brown A."/>
            <person name="Chapman S.B."/>
            <person name="Chen Z."/>
            <person name="Dunbar C."/>
            <person name="Freedman E."/>
            <person name="Gearin G."/>
            <person name="Gellesch M."/>
            <person name="Goldberg J."/>
            <person name="Griggs A."/>
            <person name="Gujja S."/>
            <person name="Heiman D."/>
            <person name="Howarth C."/>
            <person name="Larson L."/>
            <person name="Lui A."/>
            <person name="MacDonald P.J.P."/>
            <person name="Mehta T."/>
            <person name="Montmayeur A."/>
            <person name="Murphy C."/>
            <person name="Neiman D."/>
            <person name="Pearson M."/>
            <person name="Priest M."/>
            <person name="Roberts A."/>
            <person name="Saif S."/>
            <person name="Shea T."/>
            <person name="Shenoy N."/>
            <person name="Sisk P."/>
            <person name="Stolte C."/>
            <person name="Sykes S."/>
            <person name="Wortman J."/>
            <person name="Nusbaum C."/>
            <person name="Birren B."/>
        </authorList>
    </citation>
    <scope>NUCLEOTIDE SEQUENCE [LARGE SCALE GENOMIC DNA]</scope>
    <source>
        <strain evidence="3">FOSC 3-a</strain>
    </source>
</reference>
<dbReference type="SUPFAM" id="SSF56112">
    <property type="entry name" value="Protein kinase-like (PK-like)"/>
    <property type="match status" value="1"/>
</dbReference>
<organism evidence="2 3">
    <name type="scientific">Fusarium oxysporum NRRL 32931</name>
    <dbReference type="NCBI Taxonomy" id="660029"/>
    <lineage>
        <taxon>Eukaryota</taxon>
        <taxon>Fungi</taxon>
        <taxon>Dikarya</taxon>
        <taxon>Ascomycota</taxon>
        <taxon>Pezizomycotina</taxon>
        <taxon>Sordariomycetes</taxon>
        <taxon>Hypocreomycetidae</taxon>
        <taxon>Hypocreales</taxon>
        <taxon>Nectriaceae</taxon>
        <taxon>Fusarium</taxon>
        <taxon>Fusarium oxysporum species complex</taxon>
    </lineage>
</organism>
<evidence type="ECO:0000256" key="1">
    <source>
        <dbReference type="SAM" id="MobiDB-lite"/>
    </source>
</evidence>
<dbReference type="HOGENOM" id="CLU_162147_0_0_1"/>
<accession>W9IC68</accession>
<dbReference type="Gene3D" id="3.30.200.20">
    <property type="entry name" value="Phosphorylase Kinase, domain 1"/>
    <property type="match status" value="1"/>
</dbReference>
<feature type="compositionally biased region" description="Polar residues" evidence="1">
    <location>
        <begin position="1"/>
        <end position="19"/>
    </location>
</feature>
<gene>
    <name evidence="2" type="ORF">FOYG_05828</name>
</gene>
<dbReference type="InterPro" id="IPR011009">
    <property type="entry name" value="Kinase-like_dom_sf"/>
</dbReference>
<evidence type="ECO:0008006" key="4">
    <source>
        <dbReference type="Google" id="ProtNLM"/>
    </source>
</evidence>
<dbReference type="Proteomes" id="UP000030753">
    <property type="component" value="Unassembled WGS sequence"/>
</dbReference>